<name>A0ABP8HJI6_9BACT</name>
<feature type="domain" description="Metalloprotease TldD/E central" evidence="4">
    <location>
        <begin position="121"/>
        <end position="214"/>
    </location>
</feature>
<evidence type="ECO:0000259" key="3">
    <source>
        <dbReference type="Pfam" id="PF19289"/>
    </source>
</evidence>
<feature type="domain" description="Metalloprotease TldD/E C-terminal" evidence="3">
    <location>
        <begin position="222"/>
        <end position="433"/>
    </location>
</feature>
<evidence type="ECO:0000259" key="2">
    <source>
        <dbReference type="Pfam" id="PF01523"/>
    </source>
</evidence>
<evidence type="ECO:0000313" key="5">
    <source>
        <dbReference type="EMBL" id="GAA4340250.1"/>
    </source>
</evidence>
<comment type="similarity">
    <text evidence="1">Belongs to the peptidase U62 family.</text>
</comment>
<reference evidence="6" key="1">
    <citation type="journal article" date="2019" name="Int. J. Syst. Evol. Microbiol.">
        <title>The Global Catalogue of Microorganisms (GCM) 10K type strain sequencing project: providing services to taxonomists for standard genome sequencing and annotation.</title>
        <authorList>
            <consortium name="The Broad Institute Genomics Platform"/>
            <consortium name="The Broad Institute Genome Sequencing Center for Infectious Disease"/>
            <person name="Wu L."/>
            <person name="Ma J."/>
        </authorList>
    </citation>
    <scope>NUCLEOTIDE SEQUENCE [LARGE SCALE GENOMIC DNA]</scope>
    <source>
        <strain evidence="6">JCM 17919</strain>
    </source>
</reference>
<dbReference type="Gene3D" id="3.30.2290.10">
    <property type="entry name" value="PmbA/TldD superfamily"/>
    <property type="match status" value="1"/>
</dbReference>
<dbReference type="Pfam" id="PF01523">
    <property type="entry name" value="PmbA_TldD_1st"/>
    <property type="match status" value="1"/>
</dbReference>
<dbReference type="Pfam" id="PF19289">
    <property type="entry name" value="PmbA_TldD_3rd"/>
    <property type="match status" value="1"/>
</dbReference>
<gene>
    <name evidence="5" type="ORF">GCM10023184_37810</name>
</gene>
<protein>
    <submittedName>
        <fullName evidence="5">TldD/PmbA family protein</fullName>
    </submittedName>
</protein>
<keyword evidence="6" id="KW-1185">Reference proteome</keyword>
<dbReference type="InterPro" id="IPR035068">
    <property type="entry name" value="TldD/PmbA_N"/>
</dbReference>
<accession>A0ABP8HJI6</accession>
<dbReference type="InterPro" id="IPR002510">
    <property type="entry name" value="Metalloprtase-TldD/E_N"/>
</dbReference>
<comment type="caution">
    <text evidence="5">The sequence shown here is derived from an EMBL/GenBank/DDBJ whole genome shotgun (WGS) entry which is preliminary data.</text>
</comment>
<organism evidence="5 6">
    <name type="scientific">Flaviaesturariibacter amylovorans</name>
    <dbReference type="NCBI Taxonomy" id="1084520"/>
    <lineage>
        <taxon>Bacteria</taxon>
        <taxon>Pseudomonadati</taxon>
        <taxon>Bacteroidota</taxon>
        <taxon>Chitinophagia</taxon>
        <taxon>Chitinophagales</taxon>
        <taxon>Chitinophagaceae</taxon>
        <taxon>Flaviaestuariibacter</taxon>
    </lineage>
</organism>
<dbReference type="PANTHER" id="PTHR43666">
    <property type="entry name" value="TLDD PROTEIN"/>
    <property type="match status" value="1"/>
</dbReference>
<dbReference type="RefSeq" id="WP_345257419.1">
    <property type="nucleotide sequence ID" value="NZ_BAABGY010000014.1"/>
</dbReference>
<dbReference type="InterPro" id="IPR045570">
    <property type="entry name" value="Metalloprtase-TldD/E_cen_dom"/>
</dbReference>
<dbReference type="PANTHER" id="PTHR43666:SF1">
    <property type="entry name" value="CONSERVED PROTEIN"/>
    <property type="match status" value="1"/>
</dbReference>
<proteinExistence type="inferred from homology"/>
<dbReference type="InterPro" id="IPR036059">
    <property type="entry name" value="TldD/PmbA_sf"/>
</dbReference>
<feature type="domain" description="Metalloprotease TldD/E N-terminal" evidence="2">
    <location>
        <begin position="29"/>
        <end position="89"/>
    </location>
</feature>
<sequence>MFLLSEPEARALIDKILALSTADETSVTLSGGRTGNIRYARNSVTTSGEKEDRVATITVAFGKRSGSASTNEWTDDALRAAVRQAEETARLAPENPEFLPAPGPQNYGTAANFSAGTAAMTPARRAALALAALNVTRSGSLSGAGYLEDTTSFTALGNSRGLFAYNRGTVAGFTASARTGDGTGSGYAARTYTDVSELDAGAAARMAAQKALASRNARTLPPGKYTVILEPAAVADFLPFFLSALDARNADEGRSYFGKKGGGNRLGEKLFADGITLYTDPFNARVPGRPFAADGRPVERTAWVEQGVLRNFHYSRYWAGKQGVKAVPLTSESLILQGSDRSLEDLIKGSDKTILVTRCFYMRSVDPQSILVTGLTRDGVFWIENGKIAHAVKNFRFNESPVNLFRNLEDLGRAERVGASLVPPLKVRDFNFSSLSDAV</sequence>
<dbReference type="Pfam" id="PF19290">
    <property type="entry name" value="PmbA_TldD_2nd"/>
    <property type="match status" value="1"/>
</dbReference>
<dbReference type="SUPFAM" id="SSF111283">
    <property type="entry name" value="Putative modulator of DNA gyrase, PmbA/TldD"/>
    <property type="match status" value="1"/>
</dbReference>
<dbReference type="Proteomes" id="UP001501725">
    <property type="component" value="Unassembled WGS sequence"/>
</dbReference>
<dbReference type="InterPro" id="IPR045569">
    <property type="entry name" value="Metalloprtase-TldD/E_C"/>
</dbReference>
<evidence type="ECO:0000256" key="1">
    <source>
        <dbReference type="ARBA" id="ARBA00005836"/>
    </source>
</evidence>
<evidence type="ECO:0000313" key="6">
    <source>
        <dbReference type="Proteomes" id="UP001501725"/>
    </source>
</evidence>
<dbReference type="EMBL" id="BAABGY010000014">
    <property type="protein sequence ID" value="GAA4340250.1"/>
    <property type="molecule type" value="Genomic_DNA"/>
</dbReference>
<evidence type="ECO:0000259" key="4">
    <source>
        <dbReference type="Pfam" id="PF19290"/>
    </source>
</evidence>